<evidence type="ECO:0000256" key="1">
    <source>
        <dbReference type="SAM" id="Phobius"/>
    </source>
</evidence>
<gene>
    <name evidence="2" type="ORF">Scep_027935</name>
</gene>
<evidence type="ECO:0000313" key="3">
    <source>
        <dbReference type="Proteomes" id="UP001419268"/>
    </source>
</evidence>
<evidence type="ECO:0000313" key="2">
    <source>
        <dbReference type="EMBL" id="KAK9088853.1"/>
    </source>
</evidence>
<dbReference type="EMBL" id="JBBNAG010000012">
    <property type="protein sequence ID" value="KAK9088853.1"/>
    <property type="molecule type" value="Genomic_DNA"/>
</dbReference>
<sequence length="72" mass="7813">MEGGIVDVVDKGGRVLELSVSTNHSLPLLSLCSTAPTRLSWSSSLSLMFLFPLGALICCTLFLRDNRNSDEQ</sequence>
<keyword evidence="1" id="KW-0472">Membrane</keyword>
<dbReference type="Proteomes" id="UP001419268">
    <property type="component" value="Unassembled WGS sequence"/>
</dbReference>
<protein>
    <submittedName>
        <fullName evidence="2">Uncharacterized protein</fullName>
    </submittedName>
</protein>
<name>A0AAP0EGC3_9MAGN</name>
<keyword evidence="3" id="KW-1185">Reference proteome</keyword>
<feature type="transmembrane region" description="Helical" evidence="1">
    <location>
        <begin position="45"/>
        <end position="63"/>
    </location>
</feature>
<comment type="caution">
    <text evidence="2">The sequence shown here is derived from an EMBL/GenBank/DDBJ whole genome shotgun (WGS) entry which is preliminary data.</text>
</comment>
<keyword evidence="1" id="KW-1133">Transmembrane helix</keyword>
<accession>A0AAP0EGC3</accession>
<organism evidence="2 3">
    <name type="scientific">Stephania cephalantha</name>
    <dbReference type="NCBI Taxonomy" id="152367"/>
    <lineage>
        <taxon>Eukaryota</taxon>
        <taxon>Viridiplantae</taxon>
        <taxon>Streptophyta</taxon>
        <taxon>Embryophyta</taxon>
        <taxon>Tracheophyta</taxon>
        <taxon>Spermatophyta</taxon>
        <taxon>Magnoliopsida</taxon>
        <taxon>Ranunculales</taxon>
        <taxon>Menispermaceae</taxon>
        <taxon>Menispermoideae</taxon>
        <taxon>Cissampelideae</taxon>
        <taxon>Stephania</taxon>
    </lineage>
</organism>
<proteinExistence type="predicted"/>
<reference evidence="2 3" key="1">
    <citation type="submission" date="2024-01" db="EMBL/GenBank/DDBJ databases">
        <title>Genome assemblies of Stephania.</title>
        <authorList>
            <person name="Yang L."/>
        </authorList>
    </citation>
    <scope>NUCLEOTIDE SEQUENCE [LARGE SCALE GENOMIC DNA]</scope>
    <source>
        <strain evidence="2">JXDWG</strain>
        <tissue evidence="2">Leaf</tissue>
    </source>
</reference>
<dbReference type="AlphaFoldDB" id="A0AAP0EGC3"/>
<keyword evidence="1" id="KW-0812">Transmembrane</keyword>